<dbReference type="AlphaFoldDB" id="J9GIQ8"/>
<reference evidence="1" key="1">
    <citation type="journal article" date="2012" name="PLoS ONE">
        <title>Gene sets for utilization of primary and secondary nutrition supplies in the distal gut of endangered iberian lynx.</title>
        <authorList>
            <person name="Alcaide M."/>
            <person name="Messina E."/>
            <person name="Richter M."/>
            <person name="Bargiela R."/>
            <person name="Peplies J."/>
            <person name="Huws S.A."/>
            <person name="Newbold C.J."/>
            <person name="Golyshin P.N."/>
            <person name="Simon M.A."/>
            <person name="Lopez G."/>
            <person name="Yakimov M.M."/>
            <person name="Ferrer M."/>
        </authorList>
    </citation>
    <scope>NUCLEOTIDE SEQUENCE</scope>
</reference>
<sequence>MLQLFQIRVRDRFHDLSIGGKHGRISLAKSLHLGEVSLRVTQFARMVEEILCQRANLISAVGKEVLFFLTVVTHHNKLGRGALRTVERSGPAAANNVAVAAFFALDLGSKRSIVLMVSFERLEGRHFRFATYFQIGHGALFKAHIGATVIENKTAHIGEVRVEESGHFLRYAISSLPLHFNLNHSTTNLATKIAIVGFPYGNKGPVTTPFSRIGHFVVKNIRIGLTKIGRKENAHLTVLSVEFGTGFPFKIKGFTLALIHPQLRGHSERLSLNNMEIHGLDVITTVVDCC</sequence>
<accession>J9GIQ8</accession>
<proteinExistence type="predicted"/>
<dbReference type="EMBL" id="AMCI01000869">
    <property type="protein sequence ID" value="EJX07497.1"/>
    <property type="molecule type" value="Genomic_DNA"/>
</dbReference>
<evidence type="ECO:0000313" key="1">
    <source>
        <dbReference type="EMBL" id="EJX07497.1"/>
    </source>
</evidence>
<name>J9GIQ8_9ZZZZ</name>
<protein>
    <submittedName>
        <fullName evidence="1">Uncharacterized protein</fullName>
    </submittedName>
</protein>
<gene>
    <name evidence="1" type="ORF">EVA_04390</name>
</gene>
<organism evidence="1">
    <name type="scientific">gut metagenome</name>
    <dbReference type="NCBI Taxonomy" id="749906"/>
    <lineage>
        <taxon>unclassified sequences</taxon>
        <taxon>metagenomes</taxon>
        <taxon>organismal metagenomes</taxon>
    </lineage>
</organism>
<comment type="caution">
    <text evidence="1">The sequence shown here is derived from an EMBL/GenBank/DDBJ whole genome shotgun (WGS) entry which is preliminary data.</text>
</comment>